<dbReference type="InterPro" id="IPR011009">
    <property type="entry name" value="Kinase-like_dom_sf"/>
</dbReference>
<dbReference type="EMBL" id="JAWDJX010000035">
    <property type="protein sequence ID" value="KAK3050098.1"/>
    <property type="molecule type" value="Genomic_DNA"/>
</dbReference>
<dbReference type="AlphaFoldDB" id="A0AAJ0DH85"/>
<reference evidence="1" key="1">
    <citation type="submission" date="2023-04" db="EMBL/GenBank/DDBJ databases">
        <title>Black Yeasts Isolated from many extreme environments.</title>
        <authorList>
            <person name="Coleine C."/>
            <person name="Stajich J.E."/>
            <person name="Selbmann L."/>
        </authorList>
    </citation>
    <scope>NUCLEOTIDE SEQUENCE</scope>
    <source>
        <strain evidence="1">CCFEE 5312</strain>
    </source>
</reference>
<protein>
    <submittedName>
        <fullName evidence="1">Uncharacterized protein</fullName>
    </submittedName>
</protein>
<dbReference type="Proteomes" id="UP001271007">
    <property type="component" value="Unassembled WGS sequence"/>
</dbReference>
<sequence>MESTDNVNAPSGNPEDFLESTIEFPDGSQFERLHAITDFRKDPGEARILYLCKRVDSNGTDEDRENEYVMKIKAQWPGPQNLLHAGPSPFTAAELKVLRLFGDQKLDGVPHLVTWKQGVQSKDGVHPGGYLIYIVMTLVPGRTLWDLGYWSLTDEERLEIQQAFISKLNEVRQLGIAPYDCALRNVLWDAAQKRASIVDFEHYRETAAPIDDETLELQRWGLKSRPVPGTWYVEWGLKAKEAAEIGIVSS</sequence>
<comment type="caution">
    <text evidence="1">The sequence shown here is derived from an EMBL/GenBank/DDBJ whole genome shotgun (WGS) entry which is preliminary data.</text>
</comment>
<evidence type="ECO:0000313" key="2">
    <source>
        <dbReference type="Proteomes" id="UP001271007"/>
    </source>
</evidence>
<gene>
    <name evidence="1" type="ORF">LTR09_008753</name>
</gene>
<accession>A0AAJ0DH85</accession>
<evidence type="ECO:0000313" key="1">
    <source>
        <dbReference type="EMBL" id="KAK3050098.1"/>
    </source>
</evidence>
<organism evidence="1 2">
    <name type="scientific">Extremus antarcticus</name>
    <dbReference type="NCBI Taxonomy" id="702011"/>
    <lineage>
        <taxon>Eukaryota</taxon>
        <taxon>Fungi</taxon>
        <taxon>Dikarya</taxon>
        <taxon>Ascomycota</taxon>
        <taxon>Pezizomycotina</taxon>
        <taxon>Dothideomycetes</taxon>
        <taxon>Dothideomycetidae</taxon>
        <taxon>Mycosphaerellales</taxon>
        <taxon>Extremaceae</taxon>
        <taxon>Extremus</taxon>
    </lineage>
</organism>
<dbReference type="SUPFAM" id="SSF56112">
    <property type="entry name" value="Protein kinase-like (PK-like)"/>
    <property type="match status" value="1"/>
</dbReference>
<name>A0AAJ0DH85_9PEZI</name>
<proteinExistence type="predicted"/>
<dbReference type="Gene3D" id="1.10.510.10">
    <property type="entry name" value="Transferase(Phosphotransferase) domain 1"/>
    <property type="match status" value="1"/>
</dbReference>
<keyword evidence="2" id="KW-1185">Reference proteome</keyword>